<sequence length="168" mass="18602">MLALAAVGCVSFISSTGGSSSGYQQITPEESEMCQSLSEQEVSDVLGGTATYKDRLYDTDVCEYLVMDTDLDYHVTIRVRQDPIDPDLIDYRTQSLRDDITSTERVAVPGLAEIAAIDRPRHELAFIADGVQYELTLDNNDYDDKLPSSEEEIAASKELAEIILRNVN</sequence>
<organism evidence="1 2">
    <name type="scientific">Kineosporia babensis</name>
    <dbReference type="NCBI Taxonomy" id="499548"/>
    <lineage>
        <taxon>Bacteria</taxon>
        <taxon>Bacillati</taxon>
        <taxon>Actinomycetota</taxon>
        <taxon>Actinomycetes</taxon>
        <taxon>Kineosporiales</taxon>
        <taxon>Kineosporiaceae</taxon>
        <taxon>Kineosporia</taxon>
    </lineage>
</organism>
<reference evidence="1" key="1">
    <citation type="submission" date="2021-11" db="EMBL/GenBank/DDBJ databases">
        <title>Streptomyces corallinus and Kineosporia corallina sp. nov., two new coral-derived marine actinobacteria.</title>
        <authorList>
            <person name="Buangrab K."/>
            <person name="Sutthacheep M."/>
            <person name="Yeemin T."/>
            <person name="Harunari E."/>
            <person name="Igarashi Y."/>
            <person name="Sripreechasak P."/>
            <person name="Kanchanasin P."/>
            <person name="Tanasupawat S."/>
            <person name="Phongsopitanun W."/>
        </authorList>
    </citation>
    <scope>NUCLEOTIDE SEQUENCE</scope>
    <source>
        <strain evidence="1">JCM 31032</strain>
    </source>
</reference>
<dbReference type="Proteomes" id="UP001138997">
    <property type="component" value="Unassembled WGS sequence"/>
</dbReference>
<keyword evidence="2" id="KW-1185">Reference proteome</keyword>
<evidence type="ECO:0000313" key="1">
    <source>
        <dbReference type="EMBL" id="MCD5312335.1"/>
    </source>
</evidence>
<proteinExistence type="predicted"/>
<gene>
    <name evidence="1" type="ORF">LR394_15615</name>
</gene>
<dbReference type="RefSeq" id="WP_231442435.1">
    <property type="nucleotide sequence ID" value="NZ_JAJOMB010000007.1"/>
</dbReference>
<evidence type="ECO:0008006" key="3">
    <source>
        <dbReference type="Google" id="ProtNLM"/>
    </source>
</evidence>
<dbReference type="AlphaFoldDB" id="A0A9X1NE11"/>
<evidence type="ECO:0000313" key="2">
    <source>
        <dbReference type="Proteomes" id="UP001138997"/>
    </source>
</evidence>
<protein>
    <recommendedName>
        <fullName evidence="3">DUF3558 domain-containing protein</fullName>
    </recommendedName>
</protein>
<accession>A0A9X1NE11</accession>
<dbReference type="EMBL" id="JAJOMB010000007">
    <property type="protein sequence ID" value="MCD5312335.1"/>
    <property type="molecule type" value="Genomic_DNA"/>
</dbReference>
<comment type="caution">
    <text evidence="1">The sequence shown here is derived from an EMBL/GenBank/DDBJ whole genome shotgun (WGS) entry which is preliminary data.</text>
</comment>
<name>A0A9X1NE11_9ACTN</name>